<reference evidence="2 3" key="1">
    <citation type="journal article" date="2019" name="Sci. Rep.">
        <title>Comparative genomics of chytrid fungi reveal insights into the obligate biotrophic and pathogenic lifestyle of Synchytrium endobioticum.</title>
        <authorList>
            <person name="van de Vossenberg B.T.L.H."/>
            <person name="Warris S."/>
            <person name="Nguyen H.D.T."/>
            <person name="van Gent-Pelzer M.P.E."/>
            <person name="Joly D.L."/>
            <person name="van de Geest H.C."/>
            <person name="Bonants P.J.M."/>
            <person name="Smith D.S."/>
            <person name="Levesque C.A."/>
            <person name="van der Lee T.A.J."/>
        </authorList>
    </citation>
    <scope>NUCLEOTIDE SEQUENCE [LARGE SCALE GENOMIC DNA]</scope>
    <source>
        <strain evidence="2 3">CBS 675.73</strain>
    </source>
</reference>
<feature type="region of interest" description="Disordered" evidence="1">
    <location>
        <begin position="971"/>
        <end position="1019"/>
    </location>
</feature>
<feature type="region of interest" description="Disordered" evidence="1">
    <location>
        <begin position="442"/>
        <end position="478"/>
    </location>
</feature>
<dbReference type="OrthoDB" id="2130584at2759"/>
<sequence>MSVPLFDHAASSSTSIFVNPITALITDSFQSASDVSPWPSRRGSAAAASISQLPQRRLSLELHVSQKSREDARMGGLSVFSNFIQSSSASPSMDSLSKLAIVAPQPIHASQILAESKGRLNVEESHSQTHFPAPTPQPSIKVTQSSSPNASKRIKRNSEYTATTKRRSTLGVGHHKAPVEPVVPAKEDREDTSRQPRLAQISYKQVESDVIISANDPHLLQEAVSSRAISPISSKDIAVSRFEFDPQETASYQVSTLESHSEFDTLSLNSAVRATSPFTKFPYRAMSIKTGPSAAYFLLEEIKSTPQTQTQRKYPSASLHVSDATLNSTNKPLKQSEMSILDLGKTVTSTAKTQSARAIRSQPVVWMKTFITSDQHDLQNPEDVLCLRPKTASETLASFDLDLNTKRPTTSVAASKPSISPAEVVPAGGLSFEAEQKDASMYSLPPKIPTKPSSSEQPSQSNEAIPAPSKSFFRYSKPSTADPEKKIALKPRISSGLMRIANAMSGSSESVLQSAIDTSEAPIPKPQVHPPTAIPSAMYIVSNNSDALHQKEDDSTQCGAPKHPDTEIPAIQTKFAHLSTISIDNDATAVVLLPGTKVKKPTAKCKNLQHPKRRPQQKAVHANLGPFPEVSVALDTISKLDLHSLDGVAAREMICSERGGVQESLQIIPFIDDCFDLHHHSNHCAIPAEGRPGLIAPVMTRKVKKFNLFSKIEDSRLRVPNHSAQVMRSTSKKSPLGECAPVPVVASTTCTSNLPSLPLTPTWKNNARVEPAGSKHIKALMKKSIRRRARNKNAENEDRNYSSYTLSGVTSYNSVKLSTFELPEIPGSKTRKELRAVDSSGALGASLKSSPQQSPQNNRSLIHSRETLLTARKSLSVIEALAFPKGVINLTPQASSEIQTKPLISADKHTGRSADDLNRGNFKTLEDGYIDISSFGLSDDDFVVSVEPPESIPNYTSFPIIISPDSAGTGSLITGSETIPQPRAPDSSLRRPMSSISRSSSVTNLDSQSLSPWKTKPLSRAPSASIHRSIRNLDEAGSSALRKSTVLLPARDSSTVKSVVKTGSKFATAFSMVHYQDDQQQAVRIKLPFKKHCKIESWLQLMIEHAFLIYQSIRRIQRIWRGSILTKKYRIRRVAAKTIQRFFRGFRIRKAYRKAQQLSRLKSATPTHRLSPATQMQLDSFVKEMKLLSRNFACANEDDVYESDRVALRRTNVRDAMRAYIADKSSRRVSELSRVGNKDLNRVWDQFGAFFATAVSKYLNAKNLSLMMHISGSYGRGFQRLHVSLIVEAVREKSPQLLKERKAKSGNTRVIAGIFQQQATPQDDENGVGGDEAGVDVDESVPLGDGNVQLLQS</sequence>
<feature type="compositionally biased region" description="Low complexity" evidence="1">
    <location>
        <begin position="452"/>
        <end position="463"/>
    </location>
</feature>
<protein>
    <submittedName>
        <fullName evidence="2">Uncharacterized protein</fullName>
    </submittedName>
</protein>
<feature type="region of interest" description="Disordered" evidence="1">
    <location>
        <begin position="1315"/>
        <end position="1345"/>
    </location>
</feature>
<dbReference type="CDD" id="cd23767">
    <property type="entry name" value="IQCD"/>
    <property type="match status" value="1"/>
</dbReference>
<name>A0A507FD32_9FUNG</name>
<dbReference type="InterPro" id="IPR000048">
    <property type="entry name" value="IQ_motif_EF-hand-BS"/>
</dbReference>
<evidence type="ECO:0000313" key="2">
    <source>
        <dbReference type="EMBL" id="TPX74124.1"/>
    </source>
</evidence>
<evidence type="ECO:0000256" key="1">
    <source>
        <dbReference type="SAM" id="MobiDB-lite"/>
    </source>
</evidence>
<proteinExistence type="predicted"/>
<feature type="compositionally biased region" description="Low complexity" evidence="1">
    <location>
        <begin position="990"/>
        <end position="1001"/>
    </location>
</feature>
<feature type="region of interest" description="Disordered" evidence="1">
    <location>
        <begin position="120"/>
        <end position="175"/>
    </location>
</feature>
<feature type="compositionally biased region" description="Polar residues" evidence="1">
    <location>
        <begin position="1002"/>
        <end position="1012"/>
    </location>
</feature>
<dbReference type="SMART" id="SM00015">
    <property type="entry name" value="IQ"/>
    <property type="match status" value="2"/>
</dbReference>
<dbReference type="PROSITE" id="PS50096">
    <property type="entry name" value="IQ"/>
    <property type="match status" value="2"/>
</dbReference>
<organism evidence="2 3">
    <name type="scientific">Chytriomyces confervae</name>
    <dbReference type="NCBI Taxonomy" id="246404"/>
    <lineage>
        <taxon>Eukaryota</taxon>
        <taxon>Fungi</taxon>
        <taxon>Fungi incertae sedis</taxon>
        <taxon>Chytridiomycota</taxon>
        <taxon>Chytridiomycota incertae sedis</taxon>
        <taxon>Chytridiomycetes</taxon>
        <taxon>Chytridiales</taxon>
        <taxon>Chytriomycetaceae</taxon>
        <taxon>Chytriomyces</taxon>
    </lineage>
</organism>
<keyword evidence="3" id="KW-1185">Reference proteome</keyword>
<gene>
    <name evidence="2" type="ORF">CcCBS67573_g04602</name>
</gene>
<evidence type="ECO:0000313" key="3">
    <source>
        <dbReference type="Proteomes" id="UP000320333"/>
    </source>
</evidence>
<feature type="compositionally biased region" description="Polar residues" evidence="1">
    <location>
        <begin position="138"/>
        <end position="150"/>
    </location>
</feature>
<dbReference type="Gene3D" id="1.20.5.190">
    <property type="match status" value="1"/>
</dbReference>
<dbReference type="Proteomes" id="UP000320333">
    <property type="component" value="Unassembled WGS sequence"/>
</dbReference>
<accession>A0A507FD32</accession>
<dbReference type="EMBL" id="QEAP01000143">
    <property type="protein sequence ID" value="TPX74124.1"/>
    <property type="molecule type" value="Genomic_DNA"/>
</dbReference>
<feature type="compositionally biased region" description="Basic residues" evidence="1">
    <location>
        <begin position="164"/>
        <end position="175"/>
    </location>
</feature>
<comment type="caution">
    <text evidence="2">The sequence shown here is derived from an EMBL/GenBank/DDBJ whole genome shotgun (WGS) entry which is preliminary data.</text>
</comment>